<comment type="caution">
    <text evidence="4">The sequence shown here is derived from an EMBL/GenBank/DDBJ whole genome shotgun (WGS) entry which is preliminary data.</text>
</comment>
<dbReference type="Pfam" id="PF07985">
    <property type="entry name" value="SRR1"/>
    <property type="match status" value="1"/>
</dbReference>
<dbReference type="PANTHER" id="PTHR28626">
    <property type="entry name" value="SRR1-LIKE PROTEIN"/>
    <property type="match status" value="1"/>
</dbReference>
<dbReference type="AlphaFoldDB" id="A0A9W9ABV8"/>
<sequence length="263" mass="29904">MTTIWQSSSNKRKARKQHGRQQKSLFSRIEYVQDKLDSTWLHSCTQILKSCFDNRMLELSGNARQENEGQKYTVTCLGLGSPETSDNARAQLAFLLKTCDCFNIQNYTKISIYDPVFTEEDKLLFVQLGICVMDPRETHQFNATVEEPTILYMPHCDLALYEDVLTANWSLERLGNILFICNHFDDYIQKLVCGSPCPPLSSSHFALVTVAPHITSLPLPPSPDWPGAFNNISAQFMSKNKLDTGWLKKEPEGKERSTCKPQS</sequence>
<dbReference type="PANTHER" id="PTHR28626:SF3">
    <property type="entry name" value="SRR1-LIKE PROTEIN"/>
    <property type="match status" value="1"/>
</dbReference>
<dbReference type="GO" id="GO:0005737">
    <property type="term" value="C:cytoplasm"/>
    <property type="evidence" value="ECO:0007669"/>
    <property type="project" value="TreeGrafter"/>
</dbReference>
<dbReference type="InterPro" id="IPR012942">
    <property type="entry name" value="SRR1-like"/>
</dbReference>
<feature type="domain" description="SRR1-like" evidence="3">
    <location>
        <begin position="65"/>
        <end position="235"/>
    </location>
</feature>
<dbReference type="EMBL" id="JAOTPV010000008">
    <property type="protein sequence ID" value="KAJ4479214.1"/>
    <property type="molecule type" value="Genomic_DNA"/>
</dbReference>
<feature type="compositionally biased region" description="Basic residues" evidence="2">
    <location>
        <begin position="10"/>
        <end position="21"/>
    </location>
</feature>
<keyword evidence="5" id="KW-1185">Reference proteome</keyword>
<feature type="region of interest" description="Disordered" evidence="2">
    <location>
        <begin position="1"/>
        <end position="21"/>
    </location>
</feature>
<evidence type="ECO:0000256" key="2">
    <source>
        <dbReference type="SAM" id="MobiDB-lite"/>
    </source>
</evidence>
<evidence type="ECO:0000313" key="5">
    <source>
        <dbReference type="Proteomes" id="UP001150266"/>
    </source>
</evidence>
<reference evidence="4" key="1">
    <citation type="submission" date="2022-08" db="EMBL/GenBank/DDBJ databases">
        <title>A Global Phylogenomic Analysis of the Shiitake Genus Lentinula.</title>
        <authorList>
            <consortium name="DOE Joint Genome Institute"/>
            <person name="Sierra-Patev S."/>
            <person name="Min B."/>
            <person name="Naranjo-Ortiz M."/>
            <person name="Looney B."/>
            <person name="Konkel Z."/>
            <person name="Slot J.C."/>
            <person name="Sakamoto Y."/>
            <person name="Steenwyk J.L."/>
            <person name="Rokas A."/>
            <person name="Carro J."/>
            <person name="Camarero S."/>
            <person name="Ferreira P."/>
            <person name="Molpeceres G."/>
            <person name="Ruiz-Duenas F.J."/>
            <person name="Serrano A."/>
            <person name="Henrissat B."/>
            <person name="Drula E."/>
            <person name="Hughes K.W."/>
            <person name="Mata J.L."/>
            <person name="Ishikawa N.K."/>
            <person name="Vargas-Isla R."/>
            <person name="Ushijima S."/>
            <person name="Smith C.A."/>
            <person name="Ahrendt S."/>
            <person name="Andreopoulos W."/>
            <person name="He G."/>
            <person name="Labutti K."/>
            <person name="Lipzen A."/>
            <person name="Ng V."/>
            <person name="Riley R."/>
            <person name="Sandor L."/>
            <person name="Barry K."/>
            <person name="Martinez A.T."/>
            <person name="Xiao Y."/>
            <person name="Gibbons J.G."/>
            <person name="Terashima K."/>
            <person name="Grigoriev I.V."/>
            <person name="Hibbett D.S."/>
        </authorList>
    </citation>
    <scope>NUCLEOTIDE SEQUENCE</scope>
    <source>
        <strain evidence="4">JLM2183</strain>
    </source>
</reference>
<comment type="similarity">
    <text evidence="1">Belongs to the SRR1 family.</text>
</comment>
<dbReference type="InterPro" id="IPR040044">
    <property type="entry name" value="SRR1L"/>
</dbReference>
<evidence type="ECO:0000256" key="1">
    <source>
        <dbReference type="ARBA" id="ARBA00009856"/>
    </source>
</evidence>
<organism evidence="4 5">
    <name type="scientific">Lentinula aciculospora</name>
    <dbReference type="NCBI Taxonomy" id="153920"/>
    <lineage>
        <taxon>Eukaryota</taxon>
        <taxon>Fungi</taxon>
        <taxon>Dikarya</taxon>
        <taxon>Basidiomycota</taxon>
        <taxon>Agaricomycotina</taxon>
        <taxon>Agaricomycetes</taxon>
        <taxon>Agaricomycetidae</taxon>
        <taxon>Agaricales</taxon>
        <taxon>Marasmiineae</taxon>
        <taxon>Omphalotaceae</taxon>
        <taxon>Lentinula</taxon>
    </lineage>
</organism>
<dbReference type="Proteomes" id="UP001150266">
    <property type="component" value="Unassembled WGS sequence"/>
</dbReference>
<evidence type="ECO:0000313" key="4">
    <source>
        <dbReference type="EMBL" id="KAJ4479214.1"/>
    </source>
</evidence>
<gene>
    <name evidence="4" type="ORF">J3R30DRAFT_3371577</name>
</gene>
<proteinExistence type="inferred from homology"/>
<dbReference type="OrthoDB" id="551431at2759"/>
<name>A0A9W9ABV8_9AGAR</name>
<dbReference type="GO" id="GO:0005634">
    <property type="term" value="C:nucleus"/>
    <property type="evidence" value="ECO:0007669"/>
    <property type="project" value="TreeGrafter"/>
</dbReference>
<protein>
    <submittedName>
        <fullName evidence="4">SRR1-domain-containing protein</fullName>
    </submittedName>
</protein>
<evidence type="ECO:0000259" key="3">
    <source>
        <dbReference type="Pfam" id="PF07985"/>
    </source>
</evidence>
<accession>A0A9W9ABV8</accession>